<keyword evidence="3" id="KW-1185">Reference proteome</keyword>
<protein>
    <submittedName>
        <fullName evidence="2">Uncharacterized protein</fullName>
    </submittedName>
</protein>
<organism evidence="2 3">
    <name type="scientific">Cymbomonas tetramitiformis</name>
    <dbReference type="NCBI Taxonomy" id="36881"/>
    <lineage>
        <taxon>Eukaryota</taxon>
        <taxon>Viridiplantae</taxon>
        <taxon>Chlorophyta</taxon>
        <taxon>Pyramimonadophyceae</taxon>
        <taxon>Pyramimonadales</taxon>
        <taxon>Pyramimonadaceae</taxon>
        <taxon>Cymbomonas</taxon>
    </lineage>
</organism>
<comment type="caution">
    <text evidence="2">The sequence shown here is derived from an EMBL/GenBank/DDBJ whole genome shotgun (WGS) entry which is preliminary data.</text>
</comment>
<keyword evidence="1" id="KW-0472">Membrane</keyword>
<dbReference type="InterPro" id="IPR010530">
    <property type="entry name" value="B12D"/>
</dbReference>
<evidence type="ECO:0000313" key="2">
    <source>
        <dbReference type="EMBL" id="KAK3283400.1"/>
    </source>
</evidence>
<dbReference type="EMBL" id="LGRX02002805">
    <property type="protein sequence ID" value="KAK3283400.1"/>
    <property type="molecule type" value="Genomic_DNA"/>
</dbReference>
<evidence type="ECO:0000256" key="1">
    <source>
        <dbReference type="SAM" id="Phobius"/>
    </source>
</evidence>
<accession>A0AAE0LG19</accession>
<feature type="transmembrane region" description="Helical" evidence="1">
    <location>
        <begin position="12"/>
        <end position="35"/>
    </location>
</feature>
<proteinExistence type="predicted"/>
<evidence type="ECO:0000313" key="3">
    <source>
        <dbReference type="Proteomes" id="UP001190700"/>
    </source>
</evidence>
<keyword evidence="1" id="KW-1133">Transmembrane helix</keyword>
<name>A0AAE0LG19_9CHLO</name>
<dbReference type="PANTHER" id="PTHR33417">
    <property type="entry name" value="G-BOX BINDING PROTEIN"/>
    <property type="match status" value="1"/>
</dbReference>
<dbReference type="AlphaFoldDB" id="A0AAE0LG19"/>
<dbReference type="PROSITE" id="PS51257">
    <property type="entry name" value="PROKAR_LIPOPROTEIN"/>
    <property type="match status" value="1"/>
</dbReference>
<keyword evidence="1" id="KW-0812">Transmembrane</keyword>
<gene>
    <name evidence="2" type="ORF">CYMTET_8900</name>
</gene>
<reference evidence="2 3" key="1">
    <citation type="journal article" date="2015" name="Genome Biol. Evol.">
        <title>Comparative Genomics of a Bacterivorous Green Alga Reveals Evolutionary Causalities and Consequences of Phago-Mixotrophic Mode of Nutrition.</title>
        <authorList>
            <person name="Burns J.A."/>
            <person name="Paasch A."/>
            <person name="Narechania A."/>
            <person name="Kim E."/>
        </authorList>
    </citation>
    <scope>NUCLEOTIDE SEQUENCE [LARGE SCALE GENOMIC DNA]</scope>
    <source>
        <strain evidence="2 3">PLY_AMNH</strain>
    </source>
</reference>
<sequence>MSFAKTWIRPEVYPIFVVIGGACGLCVFQCTRCMFCSPDTRIMKETRAMGVLEDDSYFKEGGKFYNHAVRRFCAAQSTEMMPSLNKTFGGSD</sequence>
<dbReference type="Proteomes" id="UP001190700">
    <property type="component" value="Unassembled WGS sequence"/>
</dbReference>
<dbReference type="Pfam" id="PF06522">
    <property type="entry name" value="B12D"/>
    <property type="match status" value="1"/>
</dbReference>